<accession>A0A1I5FYV8</accession>
<dbReference type="SUPFAM" id="SSF56925">
    <property type="entry name" value="OMPA-like"/>
    <property type="match status" value="1"/>
</dbReference>
<dbReference type="InterPro" id="IPR011250">
    <property type="entry name" value="OMP/PagP_B-barrel"/>
</dbReference>
<evidence type="ECO:0000259" key="3">
    <source>
        <dbReference type="Pfam" id="PF13505"/>
    </source>
</evidence>
<dbReference type="OrthoDB" id="268975at2"/>
<dbReference type="Proteomes" id="UP000198599">
    <property type="component" value="Unassembled WGS sequence"/>
</dbReference>
<dbReference type="AlphaFoldDB" id="A0A1I5FYV8"/>
<name>A0A1I5FYV8_9RHOB</name>
<evidence type="ECO:0000313" key="5">
    <source>
        <dbReference type="Proteomes" id="UP000198599"/>
    </source>
</evidence>
<dbReference type="RefSeq" id="WP_092841690.1">
    <property type="nucleotide sequence ID" value="NZ_FOVP01000023.1"/>
</dbReference>
<gene>
    <name evidence="4" type="ORF">SAMN04487859_12327</name>
</gene>
<organism evidence="4 5">
    <name type="scientific">Roseovarius lutimaris</name>
    <dbReference type="NCBI Taxonomy" id="1005928"/>
    <lineage>
        <taxon>Bacteria</taxon>
        <taxon>Pseudomonadati</taxon>
        <taxon>Pseudomonadota</taxon>
        <taxon>Alphaproteobacteria</taxon>
        <taxon>Rhodobacterales</taxon>
        <taxon>Roseobacteraceae</taxon>
        <taxon>Roseovarius</taxon>
    </lineage>
</organism>
<feature type="domain" description="Outer membrane protein beta-barrel" evidence="3">
    <location>
        <begin position="63"/>
        <end position="214"/>
    </location>
</feature>
<dbReference type="InterPro" id="IPR027385">
    <property type="entry name" value="Beta-barrel_OMP"/>
</dbReference>
<keyword evidence="1 2" id="KW-0732">Signal</keyword>
<evidence type="ECO:0000313" key="4">
    <source>
        <dbReference type="EMBL" id="SFO28952.1"/>
    </source>
</evidence>
<proteinExistence type="predicted"/>
<dbReference type="EMBL" id="FOVP01000023">
    <property type="protein sequence ID" value="SFO28952.1"/>
    <property type="molecule type" value="Genomic_DNA"/>
</dbReference>
<dbReference type="STRING" id="1005928.SAMN04487859_12327"/>
<dbReference type="Pfam" id="PF13505">
    <property type="entry name" value="OMP_b-brl"/>
    <property type="match status" value="1"/>
</dbReference>
<keyword evidence="5" id="KW-1185">Reference proteome</keyword>
<sequence length="214" mass="22518">MRTPISLISAGLMALAAPALAETSPAAPETTFAKPTLIQFAPPSVAGTPAAVSSQSRPSFGGTVNWTGFYGGVQAGIGFVDTNRSGSDEDIMGGFTLGYDHDFGQWVLGGALDYDFADIDAGPNNSIEEIFRVKGRAGYKIDRGLVYGTGGYAIANTDTAGSDDGWFIGGGYEYMISDQFSIGAEALYHEFDSVNNSGTDIEATTLQVRATYRF</sequence>
<reference evidence="5" key="1">
    <citation type="submission" date="2016-10" db="EMBL/GenBank/DDBJ databases">
        <authorList>
            <person name="Varghese N."/>
            <person name="Submissions S."/>
        </authorList>
    </citation>
    <scope>NUCLEOTIDE SEQUENCE [LARGE SCALE GENOMIC DNA]</scope>
    <source>
        <strain evidence="5">DSM 28463</strain>
    </source>
</reference>
<feature type="chain" id="PRO_5011567270" evidence="2">
    <location>
        <begin position="22"/>
        <end position="214"/>
    </location>
</feature>
<feature type="signal peptide" evidence="2">
    <location>
        <begin position="1"/>
        <end position="21"/>
    </location>
</feature>
<dbReference type="Gene3D" id="2.40.160.20">
    <property type="match status" value="1"/>
</dbReference>
<evidence type="ECO:0000256" key="2">
    <source>
        <dbReference type="SAM" id="SignalP"/>
    </source>
</evidence>
<protein>
    <submittedName>
        <fullName evidence="4">Opacity protein</fullName>
    </submittedName>
</protein>
<evidence type="ECO:0000256" key="1">
    <source>
        <dbReference type="ARBA" id="ARBA00022729"/>
    </source>
</evidence>